<reference evidence="2 3" key="1">
    <citation type="submission" date="2023-10" db="EMBL/GenBank/DDBJ databases">
        <title>Saccharopolyspora sp. nov., isolated from mangrove soil.</title>
        <authorList>
            <person name="Lu Y."/>
            <person name="Liu W."/>
        </authorList>
    </citation>
    <scope>NUCLEOTIDE SEQUENCE [LARGE SCALE GENOMIC DNA]</scope>
    <source>
        <strain evidence="2 3">S2-29</strain>
    </source>
</reference>
<dbReference type="Proteomes" id="UP001327093">
    <property type="component" value="Unassembled WGS sequence"/>
</dbReference>
<name>A0ABU6ALX8_9PSEU</name>
<keyword evidence="3" id="KW-1185">Reference proteome</keyword>
<evidence type="ECO:0000313" key="3">
    <source>
        <dbReference type="Proteomes" id="UP001327093"/>
    </source>
</evidence>
<accession>A0ABU6ALX8</accession>
<feature type="region of interest" description="Disordered" evidence="1">
    <location>
        <begin position="134"/>
        <end position="153"/>
    </location>
</feature>
<dbReference type="EMBL" id="JAWLNX010000048">
    <property type="protein sequence ID" value="MEB3372437.1"/>
    <property type="molecule type" value="Genomic_DNA"/>
</dbReference>
<comment type="caution">
    <text evidence="2">The sequence shown here is derived from an EMBL/GenBank/DDBJ whole genome shotgun (WGS) entry which is preliminary data.</text>
</comment>
<proteinExistence type="predicted"/>
<protein>
    <submittedName>
        <fullName evidence="2">Uncharacterized protein</fullName>
    </submittedName>
</protein>
<organism evidence="2 3">
    <name type="scientific">Saccharopolyspora mangrovi</name>
    <dbReference type="NCBI Taxonomy" id="3082379"/>
    <lineage>
        <taxon>Bacteria</taxon>
        <taxon>Bacillati</taxon>
        <taxon>Actinomycetota</taxon>
        <taxon>Actinomycetes</taxon>
        <taxon>Pseudonocardiales</taxon>
        <taxon>Pseudonocardiaceae</taxon>
        <taxon>Saccharopolyspora</taxon>
    </lineage>
</organism>
<evidence type="ECO:0000313" key="2">
    <source>
        <dbReference type="EMBL" id="MEB3372437.1"/>
    </source>
</evidence>
<dbReference type="RefSeq" id="WP_324269855.1">
    <property type="nucleotide sequence ID" value="NZ_JAWLNX010000048.1"/>
</dbReference>
<evidence type="ECO:0000256" key="1">
    <source>
        <dbReference type="SAM" id="MobiDB-lite"/>
    </source>
</evidence>
<sequence length="153" mass="16579">MLPNVVAQRRDPYRTRILYGDHVIGVLTEHPEHNRVGVFFRGPTGRGFRLPDCHTVSSGTASLIVAALSYHYQPHQITLRTTDEGFVLWCPTCHGAGIRLGQCYSTKQAGLDRAAADHASVAGHPAVLVDRPQAFPPDVAPDNAVATDETSTP</sequence>
<gene>
    <name evidence="2" type="ORF">R4I43_34070</name>
</gene>